<evidence type="ECO:0000256" key="1">
    <source>
        <dbReference type="SAM" id="Phobius"/>
    </source>
</evidence>
<keyword evidence="1" id="KW-0812">Transmembrane</keyword>
<gene>
    <name evidence="2" type="primary">LOC116042153</name>
</gene>
<keyword evidence="1" id="KW-0472">Membrane</keyword>
<evidence type="ECO:0000313" key="2">
    <source>
        <dbReference type="Ensembl" id="ENSSLUP00000030014.1"/>
    </source>
</evidence>
<keyword evidence="1" id="KW-1133">Transmembrane helix</keyword>
<dbReference type="InterPro" id="IPR027417">
    <property type="entry name" value="P-loop_NTPase"/>
</dbReference>
<dbReference type="SUPFAM" id="SSF52540">
    <property type="entry name" value="P-loop containing nucleoside triphosphate hydrolases"/>
    <property type="match status" value="1"/>
</dbReference>
<sequence length="131" mass="15723">MSSMLQVQYIDKRRYKQLHNYAPFSLVWLKTFIIIDGLVHLLSRPLMEVFDKSYYITVSYEECKRRRSTRQYTVPDPLGLFDGHVWPIYLKHRREMESSGLNIECLDGLKSKDEIYNQVYEDVQNNLLNRL</sequence>
<dbReference type="Ensembl" id="ENSSLUT00000030965.1">
    <property type="protein sequence ID" value="ENSSLUP00000030014.1"/>
    <property type="gene ID" value="ENSSLUG00000013480.1"/>
</dbReference>
<keyword evidence="3" id="KW-1185">Reference proteome</keyword>
<proteinExistence type="predicted"/>
<dbReference type="Gene3D" id="3.40.50.300">
    <property type="entry name" value="P-loop containing nucleotide triphosphate hydrolases"/>
    <property type="match status" value="1"/>
</dbReference>
<reference evidence="2" key="1">
    <citation type="submission" date="2025-08" db="UniProtKB">
        <authorList>
            <consortium name="Ensembl"/>
        </authorList>
    </citation>
    <scope>IDENTIFICATION</scope>
</reference>
<name>A0A8C9YX88_SANLU</name>
<dbReference type="GeneTree" id="ENSGT00940000165007"/>
<dbReference type="AlphaFoldDB" id="A0A8C9YX88"/>
<evidence type="ECO:0000313" key="3">
    <source>
        <dbReference type="Proteomes" id="UP000694568"/>
    </source>
</evidence>
<accession>A0A8C9YX88</accession>
<organism evidence="2 3">
    <name type="scientific">Sander lucioperca</name>
    <name type="common">Pike-perch</name>
    <name type="synonym">Perca lucioperca</name>
    <dbReference type="NCBI Taxonomy" id="283035"/>
    <lineage>
        <taxon>Eukaryota</taxon>
        <taxon>Metazoa</taxon>
        <taxon>Chordata</taxon>
        <taxon>Craniata</taxon>
        <taxon>Vertebrata</taxon>
        <taxon>Euteleostomi</taxon>
        <taxon>Actinopterygii</taxon>
        <taxon>Neopterygii</taxon>
        <taxon>Teleostei</taxon>
        <taxon>Neoteleostei</taxon>
        <taxon>Acanthomorphata</taxon>
        <taxon>Eupercaria</taxon>
        <taxon>Perciformes</taxon>
        <taxon>Percoidei</taxon>
        <taxon>Percidae</taxon>
        <taxon>Luciopercinae</taxon>
        <taxon>Sander</taxon>
    </lineage>
</organism>
<reference evidence="2" key="2">
    <citation type="submission" date="2025-09" db="UniProtKB">
        <authorList>
            <consortium name="Ensembl"/>
        </authorList>
    </citation>
    <scope>IDENTIFICATION</scope>
</reference>
<feature type="transmembrane region" description="Helical" evidence="1">
    <location>
        <begin position="21"/>
        <end position="42"/>
    </location>
</feature>
<dbReference type="Proteomes" id="UP000694568">
    <property type="component" value="Unplaced"/>
</dbReference>
<protein>
    <submittedName>
        <fullName evidence="2">Muscle-specific beta 1 integrin binding protein</fullName>
    </submittedName>
</protein>